<dbReference type="OrthoDB" id="2974001at2"/>
<evidence type="ECO:0000313" key="2">
    <source>
        <dbReference type="Proteomes" id="UP000240509"/>
    </source>
</evidence>
<evidence type="ECO:0000313" key="1">
    <source>
        <dbReference type="EMBL" id="PTL40261.1"/>
    </source>
</evidence>
<dbReference type="Proteomes" id="UP000240509">
    <property type="component" value="Unassembled WGS sequence"/>
</dbReference>
<gene>
    <name evidence="1" type="ORF">C6Y45_02455</name>
</gene>
<dbReference type="RefSeq" id="WP_107583439.1">
    <property type="nucleotide sequence ID" value="NZ_PZJJ01000002.1"/>
</dbReference>
<name>A0A2T4UA40_9BACI</name>
<proteinExistence type="predicted"/>
<protein>
    <submittedName>
        <fullName evidence="1">Uncharacterized protein</fullName>
    </submittedName>
</protein>
<dbReference type="EMBL" id="PZJJ01000002">
    <property type="protein sequence ID" value="PTL40261.1"/>
    <property type="molecule type" value="Genomic_DNA"/>
</dbReference>
<sequence length="77" mass="8705">MNFEELNASNSTIVRVEGIEYRTTDKPRVGSRGDTYTAPAIDQENNEYEIEWAVVNPEAVDESDACQWDEPIAVVKK</sequence>
<comment type="caution">
    <text evidence="1">The sequence shown here is derived from an EMBL/GenBank/DDBJ whole genome shotgun (WGS) entry which is preliminary data.</text>
</comment>
<dbReference type="AlphaFoldDB" id="A0A2T4UA40"/>
<accession>A0A2T4UA40</accession>
<keyword evidence="2" id="KW-1185">Reference proteome</keyword>
<organism evidence="1 2">
    <name type="scientific">Alkalicoccus saliphilus</name>
    <dbReference type="NCBI Taxonomy" id="200989"/>
    <lineage>
        <taxon>Bacteria</taxon>
        <taxon>Bacillati</taxon>
        <taxon>Bacillota</taxon>
        <taxon>Bacilli</taxon>
        <taxon>Bacillales</taxon>
        <taxon>Bacillaceae</taxon>
        <taxon>Alkalicoccus</taxon>
    </lineage>
</organism>
<reference evidence="1 2" key="1">
    <citation type="submission" date="2018-03" db="EMBL/GenBank/DDBJ databases">
        <title>Alkalicoccus saliphilus sp. nov., isolated from a mineral pool.</title>
        <authorList>
            <person name="Zhao B."/>
        </authorList>
    </citation>
    <scope>NUCLEOTIDE SEQUENCE [LARGE SCALE GENOMIC DNA]</scope>
    <source>
        <strain evidence="1 2">6AG</strain>
    </source>
</reference>